<dbReference type="InterPro" id="IPR023210">
    <property type="entry name" value="NADP_OxRdtase_dom"/>
</dbReference>
<feature type="domain" description="NADP-dependent oxidoreductase" evidence="2">
    <location>
        <begin position="29"/>
        <end position="321"/>
    </location>
</feature>
<dbReference type="Pfam" id="PF00248">
    <property type="entry name" value="Aldo_ket_red"/>
    <property type="match status" value="1"/>
</dbReference>
<dbReference type="InterPro" id="IPR050791">
    <property type="entry name" value="Aldo-Keto_reductase"/>
</dbReference>
<dbReference type="InterPro" id="IPR020471">
    <property type="entry name" value="AKR"/>
</dbReference>
<protein>
    <submittedName>
        <fullName evidence="3">Aryl-alcohol dehydrogenase-like predicted oxidoreductase</fullName>
    </submittedName>
</protein>
<reference evidence="3 4" key="1">
    <citation type="submission" date="2019-06" db="EMBL/GenBank/DDBJ databases">
        <title>Genome sequencing of plant associated microbes to promote plant fitness in Sorghum bicolor and Oryza sativa.</title>
        <authorList>
            <person name="Coleman-Derr D."/>
        </authorList>
    </citation>
    <scope>NUCLEOTIDE SEQUENCE [LARGE SCALE GENOMIC DNA]</scope>
    <source>
        <strain evidence="3 4">KV-663</strain>
    </source>
</reference>
<dbReference type="EMBL" id="VFPM01000002">
    <property type="protein sequence ID" value="TQM62920.1"/>
    <property type="molecule type" value="Genomic_DNA"/>
</dbReference>
<organism evidence="3 4">
    <name type="scientific">Humibacillus xanthopallidus</name>
    <dbReference type="NCBI Taxonomy" id="412689"/>
    <lineage>
        <taxon>Bacteria</taxon>
        <taxon>Bacillati</taxon>
        <taxon>Actinomycetota</taxon>
        <taxon>Actinomycetes</taxon>
        <taxon>Micrococcales</taxon>
        <taxon>Intrasporangiaceae</taxon>
        <taxon>Humibacillus</taxon>
    </lineage>
</organism>
<evidence type="ECO:0000313" key="4">
    <source>
        <dbReference type="Proteomes" id="UP000316747"/>
    </source>
</evidence>
<evidence type="ECO:0000256" key="1">
    <source>
        <dbReference type="ARBA" id="ARBA00023002"/>
    </source>
</evidence>
<sequence>MTTNDTSTPAASTPRRALGTASSLTVSALGLGCMGMSEFYGTGQEADGIATIHRALDLGVSFLDTADMYGPFTNERLVGRAIAGRRDEVVLATKFGNERAEDGTRLGINGRPDYVRTAADASLKRLGVDHIDLYYQHRVDKTVPIEETVGAMAELVTAGKVRHLGLSEASVDTIRRAHAVHPITALQTEYSLFTRHVEDEILPTLRELGIGLVPYSPLGRGILTGAITSPDDLDADDSRRTAYFPRFQGAALEANLALVARVREIAAAHHVTPGQLALAWVLAQGDDVVPIPGTKRVRYLEENVGALGVDLTADDLAAIEAGRAARCGRGGALRRPLLDRRLRKQRSRGDADGGLAHADACDDC</sequence>
<dbReference type="AlphaFoldDB" id="A0A543HXE2"/>
<dbReference type="PANTHER" id="PTHR43625">
    <property type="entry name" value="AFLATOXIN B1 ALDEHYDE REDUCTASE"/>
    <property type="match status" value="1"/>
</dbReference>
<dbReference type="PANTHER" id="PTHR43625:SF40">
    <property type="entry name" value="ALDO-KETO REDUCTASE YAKC [NADP(+)]"/>
    <property type="match status" value="1"/>
</dbReference>
<gene>
    <name evidence="3" type="ORF">FBY41_2965</name>
</gene>
<evidence type="ECO:0000259" key="2">
    <source>
        <dbReference type="Pfam" id="PF00248"/>
    </source>
</evidence>
<proteinExistence type="predicted"/>
<dbReference type="Gene3D" id="3.20.20.100">
    <property type="entry name" value="NADP-dependent oxidoreductase domain"/>
    <property type="match status" value="1"/>
</dbReference>
<dbReference type="InterPro" id="IPR036812">
    <property type="entry name" value="NAD(P)_OxRdtase_dom_sf"/>
</dbReference>
<keyword evidence="4" id="KW-1185">Reference proteome</keyword>
<name>A0A543HXE2_9MICO</name>
<dbReference type="PRINTS" id="PR00069">
    <property type="entry name" value="ALDKETRDTASE"/>
</dbReference>
<dbReference type="Proteomes" id="UP000316747">
    <property type="component" value="Unassembled WGS sequence"/>
</dbReference>
<comment type="caution">
    <text evidence="3">The sequence shown here is derived from an EMBL/GenBank/DDBJ whole genome shotgun (WGS) entry which is preliminary data.</text>
</comment>
<keyword evidence="1" id="KW-0560">Oxidoreductase</keyword>
<accession>A0A543HXE2</accession>
<dbReference type="CDD" id="cd19076">
    <property type="entry name" value="AKR_AKR13A_13D"/>
    <property type="match status" value="1"/>
</dbReference>
<dbReference type="SUPFAM" id="SSF51430">
    <property type="entry name" value="NAD(P)-linked oxidoreductase"/>
    <property type="match status" value="1"/>
</dbReference>
<dbReference type="GO" id="GO:0005737">
    <property type="term" value="C:cytoplasm"/>
    <property type="evidence" value="ECO:0007669"/>
    <property type="project" value="TreeGrafter"/>
</dbReference>
<dbReference type="GO" id="GO:0016491">
    <property type="term" value="F:oxidoreductase activity"/>
    <property type="evidence" value="ECO:0007669"/>
    <property type="project" value="UniProtKB-KW"/>
</dbReference>
<evidence type="ECO:0000313" key="3">
    <source>
        <dbReference type="EMBL" id="TQM62920.1"/>
    </source>
</evidence>